<keyword evidence="1" id="KW-0812">Transmembrane</keyword>
<dbReference type="SUPFAM" id="SSF56112">
    <property type="entry name" value="Protein kinase-like (PK-like)"/>
    <property type="match status" value="1"/>
</dbReference>
<dbReference type="GO" id="GO:0005886">
    <property type="term" value="C:plasma membrane"/>
    <property type="evidence" value="ECO:0007669"/>
    <property type="project" value="TreeGrafter"/>
</dbReference>
<protein>
    <recommendedName>
        <fullName evidence="2">Protein kinase domain-containing protein</fullName>
    </recommendedName>
</protein>
<accession>A0A2G9TMS9</accession>
<dbReference type="OrthoDB" id="3256376at2759"/>
<dbReference type="PANTHER" id="PTHR24416">
    <property type="entry name" value="TYROSINE-PROTEIN KINASE RECEPTOR"/>
    <property type="match status" value="1"/>
</dbReference>
<keyword evidence="4" id="KW-1185">Reference proteome</keyword>
<organism evidence="3 4">
    <name type="scientific">Teladorsagia circumcincta</name>
    <name type="common">Brown stomach worm</name>
    <name type="synonym">Ostertagia circumcincta</name>
    <dbReference type="NCBI Taxonomy" id="45464"/>
    <lineage>
        <taxon>Eukaryota</taxon>
        <taxon>Metazoa</taxon>
        <taxon>Ecdysozoa</taxon>
        <taxon>Nematoda</taxon>
        <taxon>Chromadorea</taxon>
        <taxon>Rhabditida</taxon>
        <taxon>Rhabditina</taxon>
        <taxon>Rhabditomorpha</taxon>
        <taxon>Strongyloidea</taxon>
        <taxon>Trichostrongylidae</taxon>
        <taxon>Teladorsagia</taxon>
    </lineage>
</organism>
<dbReference type="GO" id="GO:0005524">
    <property type="term" value="F:ATP binding"/>
    <property type="evidence" value="ECO:0007669"/>
    <property type="project" value="InterPro"/>
</dbReference>
<evidence type="ECO:0000259" key="2">
    <source>
        <dbReference type="PROSITE" id="PS50011"/>
    </source>
</evidence>
<dbReference type="SMART" id="SM00219">
    <property type="entry name" value="TyrKc"/>
    <property type="match status" value="1"/>
</dbReference>
<evidence type="ECO:0000313" key="4">
    <source>
        <dbReference type="Proteomes" id="UP000230423"/>
    </source>
</evidence>
<evidence type="ECO:0000313" key="3">
    <source>
        <dbReference type="EMBL" id="PIO59303.1"/>
    </source>
</evidence>
<dbReference type="AlphaFoldDB" id="A0A2G9TMS9"/>
<dbReference type="GO" id="GO:0007169">
    <property type="term" value="P:cell surface receptor protein tyrosine kinase signaling pathway"/>
    <property type="evidence" value="ECO:0007669"/>
    <property type="project" value="TreeGrafter"/>
</dbReference>
<dbReference type="InterPro" id="IPR000719">
    <property type="entry name" value="Prot_kinase_dom"/>
</dbReference>
<dbReference type="InterPro" id="IPR050122">
    <property type="entry name" value="RTK"/>
</dbReference>
<keyword evidence="1" id="KW-0472">Membrane</keyword>
<proteinExistence type="predicted"/>
<dbReference type="PANTHER" id="PTHR24416:SF583">
    <property type="entry name" value="RECEPTOR PROTEIN-TYROSINE KINASE"/>
    <property type="match status" value="1"/>
</dbReference>
<gene>
    <name evidence="3" type="ORF">TELCIR_19237</name>
</gene>
<dbReference type="InterPro" id="IPR011009">
    <property type="entry name" value="Kinase-like_dom_sf"/>
</dbReference>
<dbReference type="EMBL" id="KZ358192">
    <property type="protein sequence ID" value="PIO59303.1"/>
    <property type="molecule type" value="Genomic_DNA"/>
</dbReference>
<feature type="non-terminal residue" evidence="3">
    <location>
        <position position="1"/>
    </location>
</feature>
<feature type="transmembrane region" description="Helical" evidence="1">
    <location>
        <begin position="64"/>
        <end position="87"/>
    </location>
</feature>
<feature type="non-terminal residue" evidence="3">
    <location>
        <position position="248"/>
    </location>
</feature>
<dbReference type="InterPro" id="IPR001245">
    <property type="entry name" value="Ser-Thr/Tyr_kinase_cat_dom"/>
</dbReference>
<sequence length="248" mass="27978">ENTGNNVNVSGIAFDKLYGITFCAVKDPRNLTVPDLTDSSRAVRPRTNRIYIESKGQGGGKAGMIIGIVIGAIVLLIVGIIGICCYINRKQKQENKLYQLKLAQLEREKECRYTDFPKKHDIWEIERRNLIIFDEVKLGSGAFGAVYLGKLLGKSLGHKDSTSPLGVNLMRAENCQVAVKMLPEYADEMSRSDFLREIGLMKTLGYHERLVNMLACITETEPLCLIVEYCSDGDLLRFLRERCKYMMK</sequence>
<name>A0A2G9TMS9_TELCI</name>
<dbReference type="Proteomes" id="UP000230423">
    <property type="component" value="Unassembled WGS sequence"/>
</dbReference>
<evidence type="ECO:0000256" key="1">
    <source>
        <dbReference type="SAM" id="Phobius"/>
    </source>
</evidence>
<dbReference type="GO" id="GO:0004714">
    <property type="term" value="F:transmembrane receptor protein tyrosine kinase activity"/>
    <property type="evidence" value="ECO:0007669"/>
    <property type="project" value="TreeGrafter"/>
</dbReference>
<dbReference type="PROSITE" id="PS50011">
    <property type="entry name" value="PROTEIN_KINASE_DOM"/>
    <property type="match status" value="1"/>
</dbReference>
<reference evidence="3 4" key="1">
    <citation type="submission" date="2015-09" db="EMBL/GenBank/DDBJ databases">
        <title>Draft genome of the parasitic nematode Teladorsagia circumcincta isolate WARC Sus (inbred).</title>
        <authorList>
            <person name="Mitreva M."/>
        </authorList>
    </citation>
    <scope>NUCLEOTIDE SEQUENCE [LARGE SCALE GENOMIC DNA]</scope>
    <source>
        <strain evidence="3 4">S</strain>
    </source>
</reference>
<feature type="domain" description="Protein kinase" evidence="2">
    <location>
        <begin position="132"/>
        <end position="248"/>
    </location>
</feature>
<dbReference type="InterPro" id="IPR020635">
    <property type="entry name" value="Tyr_kinase_cat_dom"/>
</dbReference>
<dbReference type="GO" id="GO:0043235">
    <property type="term" value="C:receptor complex"/>
    <property type="evidence" value="ECO:0007669"/>
    <property type="project" value="TreeGrafter"/>
</dbReference>
<dbReference type="Pfam" id="PF07714">
    <property type="entry name" value="PK_Tyr_Ser-Thr"/>
    <property type="match status" value="1"/>
</dbReference>
<keyword evidence="1" id="KW-1133">Transmembrane helix</keyword>
<dbReference type="Gene3D" id="3.30.200.20">
    <property type="entry name" value="Phosphorylase Kinase, domain 1"/>
    <property type="match status" value="1"/>
</dbReference>